<evidence type="ECO:0000313" key="1">
    <source>
        <dbReference type="EnsemblPlants" id="AVESA.00010b.r2.3CG0457070.1.CDS.1"/>
    </source>
</evidence>
<protein>
    <submittedName>
        <fullName evidence="1">Uncharacterized protein</fullName>
    </submittedName>
</protein>
<accession>A0ACD5VN75</accession>
<reference evidence="1" key="1">
    <citation type="submission" date="2021-05" db="EMBL/GenBank/DDBJ databases">
        <authorList>
            <person name="Scholz U."/>
            <person name="Mascher M."/>
            <person name="Fiebig A."/>
        </authorList>
    </citation>
    <scope>NUCLEOTIDE SEQUENCE [LARGE SCALE GENOMIC DNA]</scope>
</reference>
<evidence type="ECO:0000313" key="2">
    <source>
        <dbReference type="Proteomes" id="UP001732700"/>
    </source>
</evidence>
<reference evidence="1" key="2">
    <citation type="submission" date="2025-09" db="UniProtKB">
        <authorList>
            <consortium name="EnsemblPlants"/>
        </authorList>
    </citation>
    <scope>IDENTIFICATION</scope>
</reference>
<sequence>MKLSRHSCELSKSEDSAEKTNVAWEPSENLKHLKLKLLVMTGFEDVDKVMNYIRLVMARAVALKRIELRDKRLCKGCDAIKCEAPRFAVDEASEQRTREQLTRGSLSSAEIIFG</sequence>
<dbReference type="EnsemblPlants" id="AVESA.00010b.r2.3CG0457070.1">
    <property type="protein sequence ID" value="AVESA.00010b.r2.3CG0457070.1.CDS.1"/>
    <property type="gene ID" value="AVESA.00010b.r2.3CG0457070"/>
</dbReference>
<proteinExistence type="predicted"/>
<organism evidence="1 2">
    <name type="scientific">Avena sativa</name>
    <name type="common">Oat</name>
    <dbReference type="NCBI Taxonomy" id="4498"/>
    <lineage>
        <taxon>Eukaryota</taxon>
        <taxon>Viridiplantae</taxon>
        <taxon>Streptophyta</taxon>
        <taxon>Embryophyta</taxon>
        <taxon>Tracheophyta</taxon>
        <taxon>Spermatophyta</taxon>
        <taxon>Magnoliopsida</taxon>
        <taxon>Liliopsida</taxon>
        <taxon>Poales</taxon>
        <taxon>Poaceae</taxon>
        <taxon>BOP clade</taxon>
        <taxon>Pooideae</taxon>
        <taxon>Poodae</taxon>
        <taxon>Poeae</taxon>
        <taxon>Poeae Chloroplast Group 1 (Aveneae type)</taxon>
        <taxon>Aveninae</taxon>
        <taxon>Avena</taxon>
    </lineage>
</organism>
<dbReference type="Proteomes" id="UP001732700">
    <property type="component" value="Chromosome 3C"/>
</dbReference>
<name>A0ACD5VN75_AVESA</name>
<keyword evidence="2" id="KW-1185">Reference proteome</keyword>